<gene>
    <name evidence="3" type="ORF">GGR25_002578</name>
</gene>
<dbReference type="GO" id="GO:0016279">
    <property type="term" value="F:protein-lysine N-methyltransferase activity"/>
    <property type="evidence" value="ECO:0007669"/>
    <property type="project" value="TreeGrafter"/>
</dbReference>
<dbReference type="Gene3D" id="3.40.50.150">
    <property type="entry name" value="Vaccinia Virus protein VP39"/>
    <property type="match status" value="1"/>
</dbReference>
<dbReference type="Proteomes" id="UP000553963">
    <property type="component" value="Unassembled WGS sequence"/>
</dbReference>
<dbReference type="PANTHER" id="PTHR43648:SF1">
    <property type="entry name" value="ELECTRON TRANSFER FLAVOPROTEIN BETA SUBUNIT LYSINE METHYLTRANSFERASE"/>
    <property type="match status" value="1"/>
</dbReference>
<dbReference type="Pfam" id="PF06325">
    <property type="entry name" value="PrmA"/>
    <property type="match status" value="1"/>
</dbReference>
<dbReference type="EMBL" id="JACIDS010000003">
    <property type="protein sequence ID" value="MBB3931528.1"/>
    <property type="molecule type" value="Genomic_DNA"/>
</dbReference>
<keyword evidence="2" id="KW-0808">Transferase</keyword>
<protein>
    <submittedName>
        <fullName evidence="3">Putative nicotinamide N-methyase</fullName>
    </submittedName>
</protein>
<sequence length="234" mass="24713">MLSGVDRQRFIRAETRLAPVPFVPEISIHQADEATSLWEKTETELATIGLPPPFWAFAWAGGRGLARYVLDHPEIVAGKRVVDFASGSGLVAIAAARAGAASVEAVDIDSFAAVAIGLNASANGVTIVTGGGDRIGSPADTDIVLAGDIFYDRAFSERVLPWLTSLARHARVIVGDPGRTYRPAEGFRELARYEVPAETALEDSLVKQVSILEILPSRADAGTSPAASCDSASR</sequence>
<name>A0A840AQG2_9HYPH</name>
<reference evidence="3 4" key="1">
    <citation type="submission" date="2020-08" db="EMBL/GenBank/DDBJ databases">
        <title>Genomic Encyclopedia of Type Strains, Phase IV (KMG-IV): sequencing the most valuable type-strain genomes for metagenomic binning, comparative biology and taxonomic classification.</title>
        <authorList>
            <person name="Goeker M."/>
        </authorList>
    </citation>
    <scope>NUCLEOTIDE SEQUENCE [LARGE SCALE GENOMIC DNA]</scope>
    <source>
        <strain evidence="3 4">DSM 25966</strain>
    </source>
</reference>
<keyword evidence="1" id="KW-0489">Methyltransferase</keyword>
<dbReference type="SUPFAM" id="SSF53335">
    <property type="entry name" value="S-adenosyl-L-methionine-dependent methyltransferases"/>
    <property type="match status" value="1"/>
</dbReference>
<dbReference type="PANTHER" id="PTHR43648">
    <property type="entry name" value="ELECTRON TRANSFER FLAVOPROTEIN BETA SUBUNIT LYSINE METHYLTRANSFERASE"/>
    <property type="match status" value="1"/>
</dbReference>
<evidence type="ECO:0000256" key="1">
    <source>
        <dbReference type="ARBA" id="ARBA00022603"/>
    </source>
</evidence>
<dbReference type="AlphaFoldDB" id="A0A840AQG2"/>
<accession>A0A840AQG2</accession>
<comment type="caution">
    <text evidence="3">The sequence shown here is derived from an EMBL/GenBank/DDBJ whole genome shotgun (WGS) entry which is preliminary data.</text>
</comment>
<evidence type="ECO:0000313" key="4">
    <source>
        <dbReference type="Proteomes" id="UP000553963"/>
    </source>
</evidence>
<dbReference type="RefSeq" id="WP_183399156.1">
    <property type="nucleotide sequence ID" value="NZ_JACIDS010000003.1"/>
</dbReference>
<evidence type="ECO:0000256" key="2">
    <source>
        <dbReference type="ARBA" id="ARBA00022679"/>
    </source>
</evidence>
<dbReference type="InterPro" id="IPR050078">
    <property type="entry name" value="Ribosomal_L11_MeTrfase_PrmA"/>
</dbReference>
<proteinExistence type="predicted"/>
<keyword evidence="4" id="KW-1185">Reference proteome</keyword>
<organism evidence="3 4">
    <name type="scientific">Kaistia hirudinis</name>
    <dbReference type="NCBI Taxonomy" id="1293440"/>
    <lineage>
        <taxon>Bacteria</taxon>
        <taxon>Pseudomonadati</taxon>
        <taxon>Pseudomonadota</taxon>
        <taxon>Alphaproteobacteria</taxon>
        <taxon>Hyphomicrobiales</taxon>
        <taxon>Kaistiaceae</taxon>
        <taxon>Kaistia</taxon>
    </lineage>
</organism>
<dbReference type="InterPro" id="IPR029063">
    <property type="entry name" value="SAM-dependent_MTases_sf"/>
</dbReference>
<dbReference type="GO" id="GO:0032259">
    <property type="term" value="P:methylation"/>
    <property type="evidence" value="ECO:0007669"/>
    <property type="project" value="UniProtKB-KW"/>
</dbReference>
<evidence type="ECO:0000313" key="3">
    <source>
        <dbReference type="EMBL" id="MBB3931528.1"/>
    </source>
</evidence>